<protein>
    <submittedName>
        <fullName evidence="1">Sigma factor-like helix-turn-helix DNA-binding protein</fullName>
    </submittedName>
</protein>
<reference evidence="1 2" key="1">
    <citation type="journal article" date="2021" name="ISME J.">
        <title>Genomic evolution of the class Acidithiobacillia: deep-branching Proteobacteria living in extreme acidic conditions.</title>
        <authorList>
            <person name="Moya-Beltran A."/>
            <person name="Beard S."/>
            <person name="Rojas-Villalobos C."/>
            <person name="Issotta F."/>
            <person name="Gallardo Y."/>
            <person name="Ulloa R."/>
            <person name="Giaveno A."/>
            <person name="Degli Esposti M."/>
            <person name="Johnson D.B."/>
            <person name="Quatrini R."/>
        </authorList>
    </citation>
    <scope>NUCLEOTIDE SEQUENCE [LARGE SCALE GENOMIC DNA]</scope>
    <source>
        <strain evidence="1 2">CF3</strain>
    </source>
</reference>
<gene>
    <name evidence="1" type="ORF">HF292_007195</name>
</gene>
<evidence type="ECO:0000313" key="2">
    <source>
        <dbReference type="Proteomes" id="UP001196097"/>
    </source>
</evidence>
<organism evidence="1 2">
    <name type="scientific">Acidithiobacillus ferruginosus</name>
    <dbReference type="NCBI Taxonomy" id="3063951"/>
    <lineage>
        <taxon>Bacteria</taxon>
        <taxon>Pseudomonadati</taxon>
        <taxon>Pseudomonadota</taxon>
        <taxon>Acidithiobacillia</taxon>
        <taxon>Acidithiobacillales</taxon>
        <taxon>Acidithiobacillaceae</taxon>
        <taxon>Acidithiobacillus</taxon>
    </lineage>
</organism>
<accession>A0ACD5IQ08</accession>
<sequence>MARSSIIATPTQLAALLKRLRLDHALTQKQLGEKMGLSQERISVIESHPEKLSIDQFLTVLMVLDARMEIRTGNSAVADTGNDEAEPW</sequence>
<dbReference type="EMBL" id="CP130946">
    <property type="protein sequence ID" value="XRP74419.1"/>
    <property type="molecule type" value="Genomic_DNA"/>
</dbReference>
<proteinExistence type="predicted"/>
<dbReference type="Proteomes" id="UP001196097">
    <property type="component" value="Chromosome"/>
</dbReference>
<name>A0ACD5IQ08_9PROT</name>
<evidence type="ECO:0000313" key="1">
    <source>
        <dbReference type="EMBL" id="XRP74419.1"/>
    </source>
</evidence>
<keyword evidence="2" id="KW-1185">Reference proteome</keyword>